<evidence type="ECO:0000256" key="5">
    <source>
        <dbReference type="ARBA" id="ARBA00023136"/>
    </source>
</evidence>
<sequence>MKLFLMLGSISGFLSVALGAFGAHALKEKLDEYSLGVFHTGVTYQTTHALALVLVALLLKWYPDASGLSWAGWCFALGTVVFSGSLYALAMSGVKVLGAITPIGGVLFLAGWALLAIHAWKAVS</sequence>
<keyword evidence="4 6" id="KW-1133">Transmembrane helix</keyword>
<evidence type="ECO:0000256" key="6">
    <source>
        <dbReference type="SAM" id="Phobius"/>
    </source>
</evidence>
<gene>
    <name evidence="7" type="ORF">RGB73_06935</name>
</gene>
<dbReference type="InterPro" id="IPR006696">
    <property type="entry name" value="DUF423"/>
</dbReference>
<feature type="transmembrane region" description="Helical" evidence="6">
    <location>
        <begin position="70"/>
        <end position="90"/>
    </location>
</feature>
<protein>
    <submittedName>
        <fullName evidence="7">DUF423 domain-containing protein</fullName>
    </submittedName>
</protein>
<proteinExistence type="inferred from homology"/>
<dbReference type="PANTHER" id="PTHR43461:SF1">
    <property type="entry name" value="TRANSMEMBRANE PROTEIN 256"/>
    <property type="match status" value="1"/>
</dbReference>
<feature type="transmembrane region" description="Helical" evidence="6">
    <location>
        <begin position="96"/>
        <end position="120"/>
    </location>
</feature>
<dbReference type="RefSeq" id="WP_310770370.1">
    <property type="nucleotide sequence ID" value="NZ_CP134050.1"/>
</dbReference>
<keyword evidence="3 6" id="KW-0812">Transmembrane</keyword>
<comment type="subcellular location">
    <subcellularLocation>
        <location evidence="1">Membrane</location>
        <topology evidence="1">Multi-pass membrane protein</topology>
    </subcellularLocation>
</comment>
<evidence type="ECO:0000256" key="1">
    <source>
        <dbReference type="ARBA" id="ARBA00004141"/>
    </source>
</evidence>
<reference evidence="7 8" key="1">
    <citation type="submission" date="2023-09" db="EMBL/GenBank/DDBJ databases">
        <title>Complete Genome and Methylome dissection of Bacillus brevis NEB573 original source of BbsI restriction endonuclease.</title>
        <authorList>
            <person name="Fomenkov A."/>
            <person name="Roberts R.D."/>
        </authorList>
    </citation>
    <scope>NUCLEOTIDE SEQUENCE [LARGE SCALE GENOMIC DNA]</scope>
    <source>
        <strain evidence="7 8">NEB573</strain>
    </source>
</reference>
<keyword evidence="5 6" id="KW-0472">Membrane</keyword>
<evidence type="ECO:0000313" key="8">
    <source>
        <dbReference type="Proteomes" id="UP001256827"/>
    </source>
</evidence>
<evidence type="ECO:0000256" key="2">
    <source>
        <dbReference type="ARBA" id="ARBA00009694"/>
    </source>
</evidence>
<evidence type="ECO:0000256" key="3">
    <source>
        <dbReference type="ARBA" id="ARBA00022692"/>
    </source>
</evidence>
<evidence type="ECO:0000256" key="4">
    <source>
        <dbReference type="ARBA" id="ARBA00022989"/>
    </source>
</evidence>
<dbReference type="PANTHER" id="PTHR43461">
    <property type="entry name" value="TRANSMEMBRANE PROTEIN 256"/>
    <property type="match status" value="1"/>
</dbReference>
<keyword evidence="8" id="KW-1185">Reference proteome</keyword>
<dbReference type="EMBL" id="CP134050">
    <property type="protein sequence ID" value="WNC16045.1"/>
    <property type="molecule type" value="Genomic_DNA"/>
</dbReference>
<feature type="transmembrane region" description="Helical" evidence="6">
    <location>
        <begin position="43"/>
        <end position="63"/>
    </location>
</feature>
<name>A0ABY9T7G8_BREBE</name>
<organism evidence="7 8">
    <name type="scientific">Brevibacillus brevis</name>
    <name type="common">Bacillus brevis</name>
    <dbReference type="NCBI Taxonomy" id="1393"/>
    <lineage>
        <taxon>Bacteria</taxon>
        <taxon>Bacillati</taxon>
        <taxon>Bacillota</taxon>
        <taxon>Bacilli</taxon>
        <taxon>Bacillales</taxon>
        <taxon>Paenibacillaceae</taxon>
        <taxon>Brevibacillus</taxon>
    </lineage>
</organism>
<dbReference type="Pfam" id="PF04241">
    <property type="entry name" value="DUF423"/>
    <property type="match status" value="1"/>
</dbReference>
<evidence type="ECO:0000313" key="7">
    <source>
        <dbReference type="EMBL" id="WNC16045.1"/>
    </source>
</evidence>
<accession>A0ABY9T7G8</accession>
<dbReference type="Proteomes" id="UP001256827">
    <property type="component" value="Chromosome"/>
</dbReference>
<comment type="similarity">
    <text evidence="2">Belongs to the UPF0382 family.</text>
</comment>